<name>A0A2C6DIF8_9GAMM</name>
<dbReference type="PROSITE" id="PS51257">
    <property type="entry name" value="PROKAR_LIPOPROTEIN"/>
    <property type="match status" value="1"/>
</dbReference>
<sequence>MEFIRVRRVILPLATLFLLAGCKEPEIQGTWNGSDSSFKPSAVAALFSGAQKELNGQTVSVSGLSGPVGNKVFQVTLGSNDTSKEWVETVLAKTQEYQASFNTTVTVNFIDVNDVTDEDEKSILETLKQVGMGQQGSYSSQIDWARTEVQVYTQTLNIPGVKKPYGDNTVYCQIKVPLTQDLPDLVIKGPLPRMTEADIPDDKRSQMSKEQLAQLIETENDSRESLNIGLRMMEPDYPNQITFSDEFMRHIPYSRRASEAYYLETDSITIGFGAIPDAKSGPISGNDLGGLLHSQCESIVKEKMPELDAKRANSLGYKNIGKLTLNPEWKPVI</sequence>
<dbReference type="Proteomes" id="UP000224974">
    <property type="component" value="Unassembled WGS sequence"/>
</dbReference>
<evidence type="ECO:0000313" key="2">
    <source>
        <dbReference type="Proteomes" id="UP000224974"/>
    </source>
</evidence>
<dbReference type="OrthoDB" id="6637991at2"/>
<dbReference type="RefSeq" id="WP_029093418.1">
    <property type="nucleotide sequence ID" value="NZ_PDDX01000001.1"/>
</dbReference>
<keyword evidence="2" id="KW-1185">Reference proteome</keyword>
<evidence type="ECO:0000313" key="1">
    <source>
        <dbReference type="EMBL" id="PHI28225.1"/>
    </source>
</evidence>
<organism evidence="1 2">
    <name type="scientific">Budvicia aquatica</name>
    <dbReference type="NCBI Taxonomy" id="82979"/>
    <lineage>
        <taxon>Bacteria</taxon>
        <taxon>Pseudomonadati</taxon>
        <taxon>Pseudomonadota</taxon>
        <taxon>Gammaproteobacteria</taxon>
        <taxon>Enterobacterales</taxon>
        <taxon>Budviciaceae</taxon>
        <taxon>Budvicia</taxon>
    </lineage>
</organism>
<proteinExistence type="predicted"/>
<dbReference type="AlphaFoldDB" id="A0A2C6DIF8"/>
<reference evidence="2" key="1">
    <citation type="submission" date="2017-09" db="EMBL/GenBank/DDBJ databases">
        <title>FDA dAtabase for Regulatory Grade micrObial Sequences (FDA-ARGOS): Supporting development and validation of Infectious Disease Dx tests.</title>
        <authorList>
            <person name="Minogue T."/>
            <person name="Wolcott M."/>
            <person name="Wasieloski L."/>
            <person name="Aguilar W."/>
            <person name="Moore D."/>
            <person name="Tallon L."/>
            <person name="Sadzewicz L."/>
            <person name="Ott S."/>
            <person name="Zhao X."/>
            <person name="Nagaraj S."/>
            <person name="Vavikolanu K."/>
            <person name="Aluvathingal J."/>
            <person name="Nadendla S."/>
            <person name="Sichtig H."/>
        </authorList>
    </citation>
    <scope>NUCLEOTIDE SEQUENCE [LARGE SCALE GENOMIC DNA]</scope>
    <source>
        <strain evidence="2">FDAARGOS_387</strain>
    </source>
</reference>
<gene>
    <name evidence="1" type="ORF">CRN84_02145</name>
</gene>
<comment type="caution">
    <text evidence="1">The sequence shown here is derived from an EMBL/GenBank/DDBJ whole genome shotgun (WGS) entry which is preliminary data.</text>
</comment>
<dbReference type="EMBL" id="PDDX01000001">
    <property type="protein sequence ID" value="PHI28225.1"/>
    <property type="molecule type" value="Genomic_DNA"/>
</dbReference>
<protein>
    <recommendedName>
        <fullName evidence="3">Lipoprotein</fullName>
    </recommendedName>
</protein>
<accession>A0A2C6DIF8</accession>
<evidence type="ECO:0008006" key="3">
    <source>
        <dbReference type="Google" id="ProtNLM"/>
    </source>
</evidence>